<dbReference type="SUPFAM" id="SSF48452">
    <property type="entry name" value="TPR-like"/>
    <property type="match status" value="2"/>
</dbReference>
<organism evidence="2 3">
    <name type="scientific">Penicillium thymicola</name>
    <dbReference type="NCBI Taxonomy" id="293382"/>
    <lineage>
        <taxon>Eukaryota</taxon>
        <taxon>Fungi</taxon>
        <taxon>Dikarya</taxon>
        <taxon>Ascomycota</taxon>
        <taxon>Pezizomycotina</taxon>
        <taxon>Eurotiomycetes</taxon>
        <taxon>Eurotiomycetidae</taxon>
        <taxon>Eurotiales</taxon>
        <taxon>Aspergillaceae</taxon>
        <taxon>Penicillium</taxon>
    </lineage>
</organism>
<reference evidence="2" key="2">
    <citation type="journal article" date="2016" name="Fungal Biol.">
        <title>Ochratoxin A production by Penicillium thymicola.</title>
        <authorList>
            <person name="Nguyen H.D.T."/>
            <person name="McMullin D.R."/>
            <person name="Ponomareva E."/>
            <person name="Riley R."/>
            <person name="Pomraning K.R."/>
            <person name="Baker S.E."/>
            <person name="Seifert K.A."/>
        </authorList>
    </citation>
    <scope>NUCLEOTIDE SEQUENCE</scope>
    <source>
        <strain evidence="2">DAOM 180753</strain>
    </source>
</reference>
<comment type="caution">
    <text evidence="2">The sequence shown here is derived from an EMBL/GenBank/DDBJ whole genome shotgun (WGS) entry which is preliminary data.</text>
</comment>
<dbReference type="Gene3D" id="1.25.40.10">
    <property type="entry name" value="Tetratricopeptide repeat domain"/>
    <property type="match status" value="2"/>
</dbReference>
<sequence length="1110" mass="125665">MSSQHYPDEIPLDEEMQEGKSAYPDIDETVHYPWQNEQSFDIGEMLASVIDPRLFGDQNPQIQPQSINQYPQDPSKGQGEVEEEQDADDFYLNEYDSQGYPPVSYPPVPGDEAMSDEDEDFTLSGDESESESEEDEPAEDDDDDHSGASRRRRRGGGRFSGRYGARGGKGIKRGPRKPLEPSPEFKHLHSGATSAFIDGDYERAIELVMQAIQINPEMFAAHSLLSEIFLAQGENDKALAALFNGAHTRPKDPGVWVKVARLILDRAGEDRQSALHDVAYCYSRILEVSPGNTNIRFQRAAIYRELGHNGRAAAEYERLLKDCPHSARALRHLAETYIDLNDVQKAADYYADSIGHYLSLNPEDSEFTWSDLNIYVELFGYLKQPEEGLISLRILARWLLGRGKDSVWDGHEDDDREWDADDSPRRIKTDGFMPGQWPRESYGLGLPLELRMKMGVFRLKMGDKHHSEALHHFEWLNPEDDSEGARVFDYGDLFREVADALKQVGLFEEALRYYTPIQQTAEHADIGFFMAMADCCMQLGKMEDAESCYLLVAEHDASHMESRVLLAKLYESLGMSEQAMKYVGEAVLIGRRETRSRGRRKDTRLEQLAIEFKMAGSEPLRSIAPKPAQTATLMNAAPSAPGKGRAQPGEGTRTDDIQFLYAKLLELNPQVKDGVPVAIEDWLDIADALLRDFRNNRAFYPMDRSIAFRGYSTGAKSKNQTKNGTMMDEMQQMAGRLQETLGDVSEEPLQGAIPTDYHGIPFDEWLDIFLQYALLVVEQGEPEEAYETLDSAAIASIWLHSKPKSRLIHVCWFTCALRARDEETLANEARWFIKEYQFVTDTYRLFSMLGHLCGDPHRSLFHSSGNMKFMLRQIKAMDFTIPQDTPRPIRHSIWKERATLSTRDEAGEPITAKSLDIALLVLYGHMLYSGNSFYPALNYFFRAYALDDQNPAVLLSIALSFIHHSLKRQSENRHYLIMQGLSFMHEYRLVREKPGTLLPEKQEMEFNFARVWHSLGLAHLAIDGYDRVLKLGEQIRDQAKQKSLRELTSTTDGAGVVTGDDGKSPETSSPADQPCIEDFSREAAYALQCIHVLSGNAETAKAVTEKWLVI</sequence>
<feature type="compositionally biased region" description="Basic and acidic residues" evidence="1">
    <location>
        <begin position="177"/>
        <end position="187"/>
    </location>
</feature>
<keyword evidence="3" id="KW-1185">Reference proteome</keyword>
<dbReference type="InterPro" id="IPR039340">
    <property type="entry name" value="Tfc4/TFIIIC-102/Sfc4"/>
</dbReference>
<protein>
    <submittedName>
        <fullName evidence="2">Uncharacterized protein</fullName>
    </submittedName>
</protein>
<evidence type="ECO:0000313" key="3">
    <source>
        <dbReference type="Proteomes" id="UP001227192"/>
    </source>
</evidence>
<dbReference type="AlphaFoldDB" id="A0AAI9T7H7"/>
<dbReference type="Pfam" id="PF13432">
    <property type="entry name" value="TPR_16"/>
    <property type="match status" value="1"/>
</dbReference>
<feature type="compositionally biased region" description="Low complexity" evidence="1">
    <location>
        <begin position="58"/>
        <end position="72"/>
    </location>
</feature>
<dbReference type="Proteomes" id="UP001227192">
    <property type="component" value="Unassembled WGS sequence"/>
</dbReference>
<feature type="compositionally biased region" description="Acidic residues" evidence="1">
    <location>
        <begin position="80"/>
        <end position="91"/>
    </location>
</feature>
<proteinExistence type="predicted"/>
<dbReference type="SMART" id="SM00028">
    <property type="entry name" value="TPR"/>
    <property type="match status" value="8"/>
</dbReference>
<name>A0AAI9T7H7_PENTH</name>
<evidence type="ECO:0000256" key="1">
    <source>
        <dbReference type="SAM" id="MobiDB-lite"/>
    </source>
</evidence>
<feature type="compositionally biased region" description="Low complexity" evidence="1">
    <location>
        <begin position="1048"/>
        <end position="1059"/>
    </location>
</feature>
<dbReference type="InterPro" id="IPR019734">
    <property type="entry name" value="TPR_rpt"/>
</dbReference>
<dbReference type="Pfam" id="PF14559">
    <property type="entry name" value="TPR_19"/>
    <property type="match status" value="1"/>
</dbReference>
<dbReference type="EMBL" id="LACB01000685">
    <property type="protein sequence ID" value="KAJ9481778.1"/>
    <property type="molecule type" value="Genomic_DNA"/>
</dbReference>
<feature type="region of interest" description="Disordered" evidence="1">
    <location>
        <begin position="1"/>
        <end position="30"/>
    </location>
</feature>
<feature type="compositionally biased region" description="Acidic residues" evidence="1">
    <location>
        <begin position="113"/>
        <end position="144"/>
    </location>
</feature>
<feature type="region of interest" description="Disordered" evidence="1">
    <location>
        <begin position="1041"/>
        <end position="1074"/>
    </location>
</feature>
<feature type="region of interest" description="Disordered" evidence="1">
    <location>
        <begin position="51"/>
        <end position="187"/>
    </location>
</feature>
<dbReference type="GO" id="GO:0000127">
    <property type="term" value="C:transcription factor TFIIIC complex"/>
    <property type="evidence" value="ECO:0007669"/>
    <property type="project" value="TreeGrafter"/>
</dbReference>
<reference evidence="2" key="1">
    <citation type="submission" date="2015-06" db="EMBL/GenBank/DDBJ databases">
        <authorList>
            <person name="Nguyen H."/>
        </authorList>
    </citation>
    <scope>NUCLEOTIDE SEQUENCE</scope>
    <source>
        <strain evidence="2">DAOM 180753</strain>
    </source>
</reference>
<dbReference type="PANTHER" id="PTHR23082">
    <property type="entry name" value="TRANSCRIPTION INITIATION FACTOR IIIC TFIIIC , POLYPEPTIDE 3-RELATED"/>
    <property type="match status" value="1"/>
</dbReference>
<dbReference type="GO" id="GO:0006383">
    <property type="term" value="P:transcription by RNA polymerase III"/>
    <property type="evidence" value="ECO:0007669"/>
    <property type="project" value="InterPro"/>
</dbReference>
<evidence type="ECO:0000313" key="2">
    <source>
        <dbReference type="EMBL" id="KAJ9481778.1"/>
    </source>
</evidence>
<gene>
    <name evidence="2" type="ORF">VN97_g11684</name>
</gene>
<accession>A0AAI9T7H7</accession>
<dbReference type="PANTHER" id="PTHR23082:SF0">
    <property type="entry name" value="GENERAL TRANSCRIPTION FACTOR 3C POLYPEPTIDE 3"/>
    <property type="match status" value="1"/>
</dbReference>
<dbReference type="InterPro" id="IPR011990">
    <property type="entry name" value="TPR-like_helical_dom_sf"/>
</dbReference>